<feature type="active site" evidence="2">
    <location>
        <position position="362"/>
    </location>
</feature>
<dbReference type="Pfam" id="PF00561">
    <property type="entry name" value="Abhydrolase_1"/>
    <property type="match status" value="1"/>
</dbReference>
<dbReference type="SUPFAM" id="SSF53474">
    <property type="entry name" value="alpha/beta-Hydrolases"/>
    <property type="match status" value="1"/>
</dbReference>
<dbReference type="EMBL" id="JACTVA010000004">
    <property type="protein sequence ID" value="MBC9206046.1"/>
    <property type="molecule type" value="Genomic_DNA"/>
</dbReference>
<feature type="compositionally biased region" description="Pro residues" evidence="3">
    <location>
        <begin position="27"/>
        <end position="42"/>
    </location>
</feature>
<accession>A0ABR7RHK7</accession>
<dbReference type="InterPro" id="IPR008220">
    <property type="entry name" value="HAT_MetX-like"/>
</dbReference>
<evidence type="ECO:0000256" key="2">
    <source>
        <dbReference type="HAMAP-Rule" id="MF_00296"/>
    </source>
</evidence>
<name>A0ABR7RHK7_9PROT</name>
<keyword evidence="7" id="KW-1185">Reference proteome</keyword>
<proteinExistence type="inferred from homology"/>
<comment type="caution">
    <text evidence="6">The sequence shown here is derived from an EMBL/GenBank/DDBJ whole genome shotgun (WGS) entry which is preliminary data.</text>
</comment>
<feature type="signal peptide" evidence="4">
    <location>
        <begin position="1"/>
        <end position="23"/>
    </location>
</feature>
<dbReference type="NCBIfam" id="NF005262">
    <property type="entry name" value="PRK06765.1"/>
    <property type="match status" value="1"/>
</dbReference>
<dbReference type="RefSeq" id="WP_187783212.1">
    <property type="nucleotide sequence ID" value="NZ_JACTVA010000004.1"/>
</dbReference>
<evidence type="ECO:0000256" key="4">
    <source>
        <dbReference type="SAM" id="SignalP"/>
    </source>
</evidence>
<dbReference type="GO" id="GO:0004414">
    <property type="term" value="F:homoserine O-acetyltransferase activity"/>
    <property type="evidence" value="ECO:0007669"/>
    <property type="project" value="UniProtKB-EC"/>
</dbReference>
<dbReference type="HAMAP" id="MF_00296">
    <property type="entry name" value="MetX_acyltransf"/>
    <property type="match status" value="1"/>
</dbReference>
<comment type="similarity">
    <text evidence="2">Belongs to the AB hydrolase superfamily. MetX family.</text>
</comment>
<evidence type="ECO:0000313" key="6">
    <source>
        <dbReference type="EMBL" id="MBC9206046.1"/>
    </source>
</evidence>
<evidence type="ECO:0000256" key="1">
    <source>
        <dbReference type="ARBA" id="ARBA00022679"/>
    </source>
</evidence>
<dbReference type="PIRSF" id="PIRSF000443">
    <property type="entry name" value="Homoser_Ac_trans"/>
    <property type="match status" value="1"/>
</dbReference>
<comment type="subcellular location">
    <subcellularLocation>
        <location evidence="2">Cytoplasm</location>
    </subcellularLocation>
</comment>
<keyword evidence="1 2" id="KW-0808">Transferase</keyword>
<dbReference type="EC" id="2.3.1.-" evidence="2"/>
<dbReference type="Gene3D" id="3.40.50.1820">
    <property type="entry name" value="alpha/beta hydrolase"/>
    <property type="match status" value="1"/>
</dbReference>
<dbReference type="Proteomes" id="UP000626026">
    <property type="component" value="Unassembled WGS sequence"/>
</dbReference>
<dbReference type="InterPro" id="IPR029058">
    <property type="entry name" value="AB_hydrolase_fold"/>
</dbReference>
<dbReference type="Gene3D" id="1.10.1740.110">
    <property type="match status" value="1"/>
</dbReference>
<organism evidence="6 7">
    <name type="scientific">Teichococcus aerophilus</name>
    <dbReference type="NCBI Taxonomy" id="1224513"/>
    <lineage>
        <taxon>Bacteria</taxon>
        <taxon>Pseudomonadati</taxon>
        <taxon>Pseudomonadota</taxon>
        <taxon>Alphaproteobacteria</taxon>
        <taxon>Acetobacterales</taxon>
        <taxon>Roseomonadaceae</taxon>
        <taxon>Roseomonas</taxon>
    </lineage>
</organism>
<keyword evidence="4" id="KW-0732">Signal</keyword>
<keyword evidence="2" id="KW-0028">Amino-acid biosynthesis</keyword>
<dbReference type="InterPro" id="IPR000073">
    <property type="entry name" value="AB_hydrolase_1"/>
</dbReference>
<feature type="domain" description="AB hydrolase-1" evidence="5">
    <location>
        <begin position="159"/>
        <end position="338"/>
    </location>
</feature>
<evidence type="ECO:0000256" key="3">
    <source>
        <dbReference type="SAM" id="MobiDB-lite"/>
    </source>
</evidence>
<feature type="region of interest" description="Disordered" evidence="3">
    <location>
        <begin position="24"/>
        <end position="44"/>
    </location>
</feature>
<comment type="subunit">
    <text evidence="2">Homodimer.</text>
</comment>
<dbReference type="PANTHER" id="PTHR32268">
    <property type="entry name" value="HOMOSERINE O-ACETYLTRANSFERASE"/>
    <property type="match status" value="1"/>
</dbReference>
<feature type="chain" id="PRO_5047209581" description="Probable acyltransferase" evidence="4">
    <location>
        <begin position="24"/>
        <end position="415"/>
    </location>
</feature>
<keyword evidence="2 6" id="KW-0012">Acyltransferase</keyword>
<protein>
    <recommendedName>
        <fullName evidence="2">Probable acyltransferase</fullName>
        <ecNumber evidence="2">2.3.1.-</ecNumber>
    </recommendedName>
</protein>
<gene>
    <name evidence="6" type="ORF">IBL26_04300</name>
</gene>
<reference evidence="6 7" key="1">
    <citation type="journal article" date="2013" name="Int. J. Syst. Evol. Microbiol.">
        <title>Roseomonas aerophila sp. nov., isolated from air.</title>
        <authorList>
            <person name="Kim S.J."/>
            <person name="Weon H.Y."/>
            <person name="Ahn J.H."/>
            <person name="Hong S.B."/>
            <person name="Seok S.J."/>
            <person name="Whang K.S."/>
            <person name="Kwon S.W."/>
        </authorList>
    </citation>
    <scope>NUCLEOTIDE SEQUENCE [LARGE SCALE GENOMIC DNA]</scope>
    <source>
        <strain evidence="6 7">NBRC 108923</strain>
    </source>
</reference>
<evidence type="ECO:0000313" key="7">
    <source>
        <dbReference type="Proteomes" id="UP000626026"/>
    </source>
</evidence>
<dbReference type="PANTHER" id="PTHR32268:SF11">
    <property type="entry name" value="HOMOSERINE O-ACETYLTRANSFERASE"/>
    <property type="match status" value="1"/>
</dbReference>
<keyword evidence="2" id="KW-0963">Cytoplasm</keyword>
<evidence type="ECO:0000259" key="5">
    <source>
        <dbReference type="Pfam" id="PF00561"/>
    </source>
</evidence>
<comment type="caution">
    <text evidence="2">Lacks conserved residue(s) required for the propagation of feature annotation.</text>
</comment>
<sequence length="415" mass="45085">MTTRRSLLAASALACFLPQVASAQSRVPPPPSPRPATPPAAPAPAGESLLVEKKVFEFQNYRTRGGANLATGRVGYQTAGTLNAAGDNAVLITHFFSGNSHAFGRYAAGEAPGYWDSIIGPGKPIDTGRFFVIASDTLVNLNARDARTTTTGPASVNPSTGRPYAMDFPVVSIRDFVEVQKLLLESLGVKKLALAAGGSMGALQVIEWACAYPGWVERAMPVIGTGEMDAWLLGWMDLWEAPIRLDPNWRNGDYYAQGRQPPLQGLAEALRIVTLQSRDRGWARDFGRKPGEGQDPSRRIQDRFAVEQWLDDNAMARARMSDANSFLYLTRANQLFLNEYDSRDAALARSRARWLVMPSVTDRVFPVEYGHELAAALKGMGQNVQTVDLKGPLGHLEGVANIAQAAAAIRTFLSR</sequence>